<protein>
    <submittedName>
        <fullName evidence="1">Uncharacterized protein</fullName>
    </submittedName>
</protein>
<gene>
    <name evidence="1" type="ORF">S01H4_15708</name>
</gene>
<sequence>MGGANEALFDAATYATIHVTFDADEITYTTDDDGVTTRDPYPMVRLFDWDDAISSGYLNYWNFETDTGDIVDHVSRYTDPSNLQTMRIANPSGLGNLFNNGVPGL</sequence>
<dbReference type="EMBL" id="BART01006884">
    <property type="protein sequence ID" value="GAG71157.1"/>
    <property type="molecule type" value="Genomic_DNA"/>
</dbReference>
<accession>X1AP23</accession>
<reference evidence="1" key="1">
    <citation type="journal article" date="2014" name="Front. Microbiol.">
        <title>High frequency of phylogenetically diverse reductive dehalogenase-homologous genes in deep subseafloor sedimentary metagenomes.</title>
        <authorList>
            <person name="Kawai M."/>
            <person name="Futagami T."/>
            <person name="Toyoda A."/>
            <person name="Takaki Y."/>
            <person name="Nishi S."/>
            <person name="Hori S."/>
            <person name="Arai W."/>
            <person name="Tsubouchi T."/>
            <person name="Morono Y."/>
            <person name="Uchiyama I."/>
            <person name="Ito T."/>
            <person name="Fujiyama A."/>
            <person name="Inagaki F."/>
            <person name="Takami H."/>
        </authorList>
    </citation>
    <scope>NUCLEOTIDE SEQUENCE</scope>
    <source>
        <strain evidence="1">Expedition CK06-06</strain>
    </source>
</reference>
<feature type="non-terminal residue" evidence="1">
    <location>
        <position position="105"/>
    </location>
</feature>
<comment type="caution">
    <text evidence="1">The sequence shown here is derived from an EMBL/GenBank/DDBJ whole genome shotgun (WGS) entry which is preliminary data.</text>
</comment>
<proteinExistence type="predicted"/>
<organism evidence="1">
    <name type="scientific">marine sediment metagenome</name>
    <dbReference type="NCBI Taxonomy" id="412755"/>
    <lineage>
        <taxon>unclassified sequences</taxon>
        <taxon>metagenomes</taxon>
        <taxon>ecological metagenomes</taxon>
    </lineage>
</organism>
<name>X1AP23_9ZZZZ</name>
<dbReference type="AlphaFoldDB" id="X1AP23"/>
<evidence type="ECO:0000313" key="1">
    <source>
        <dbReference type="EMBL" id="GAG71157.1"/>
    </source>
</evidence>